<dbReference type="InterPro" id="IPR013096">
    <property type="entry name" value="Cupin_2"/>
</dbReference>
<dbReference type="InterPro" id="IPR011051">
    <property type="entry name" value="RmlC_Cupin_sf"/>
</dbReference>
<keyword evidence="4" id="KW-1185">Reference proteome</keyword>
<proteinExistence type="predicted"/>
<dbReference type="CDD" id="cd02219">
    <property type="entry name" value="cupin_YjlB-like"/>
    <property type="match status" value="1"/>
</dbReference>
<gene>
    <name evidence="2" type="ORF">Lstg_0755</name>
    <name evidence="3" type="ORF">NCTC11991_03205</name>
</gene>
<dbReference type="Gene3D" id="2.60.120.10">
    <property type="entry name" value="Jelly Rolls"/>
    <property type="match status" value="1"/>
</dbReference>
<dbReference type="InterPro" id="IPR014710">
    <property type="entry name" value="RmlC-like_jellyroll"/>
</dbReference>
<dbReference type="SUPFAM" id="SSF51182">
    <property type="entry name" value="RmlC-like cupins"/>
    <property type="match status" value="1"/>
</dbReference>
<dbReference type="OrthoDB" id="9791759at2"/>
<evidence type="ECO:0000313" key="3">
    <source>
        <dbReference type="EMBL" id="STY24576.1"/>
    </source>
</evidence>
<organism evidence="3 5">
    <name type="scientific">Legionella steigerwaltii</name>
    <dbReference type="NCBI Taxonomy" id="460"/>
    <lineage>
        <taxon>Bacteria</taxon>
        <taxon>Pseudomonadati</taxon>
        <taxon>Pseudomonadota</taxon>
        <taxon>Gammaproteobacteria</taxon>
        <taxon>Legionellales</taxon>
        <taxon>Legionellaceae</taxon>
        <taxon>Legionella</taxon>
    </lineage>
</organism>
<evidence type="ECO:0000313" key="4">
    <source>
        <dbReference type="Proteomes" id="UP000054820"/>
    </source>
</evidence>
<evidence type="ECO:0000313" key="5">
    <source>
        <dbReference type="Proteomes" id="UP000255110"/>
    </source>
</evidence>
<dbReference type="InterPro" id="IPR014500">
    <property type="entry name" value="UCP019307_cupin"/>
</dbReference>
<dbReference type="Proteomes" id="UP000255110">
    <property type="component" value="Unassembled WGS sequence"/>
</dbReference>
<dbReference type="PANTHER" id="PTHR36448:SF2">
    <property type="entry name" value="CUPIN TYPE-1 DOMAIN-CONTAINING PROTEIN"/>
    <property type="match status" value="1"/>
</dbReference>
<reference evidence="3 5" key="2">
    <citation type="submission" date="2018-06" db="EMBL/GenBank/DDBJ databases">
        <authorList>
            <consortium name="Pathogen Informatics"/>
            <person name="Doyle S."/>
        </authorList>
    </citation>
    <scope>NUCLEOTIDE SEQUENCE [LARGE SCALE GENOMIC DNA]</scope>
    <source>
        <strain evidence="3 5">NCTC11991</strain>
    </source>
</reference>
<dbReference type="STRING" id="460.Lstg_0755"/>
<dbReference type="AlphaFoldDB" id="A0A378LCI7"/>
<feature type="domain" description="Cupin type-2" evidence="1">
    <location>
        <begin position="67"/>
        <end position="118"/>
    </location>
</feature>
<name>A0A378LCI7_9GAMM</name>
<dbReference type="Pfam" id="PF07883">
    <property type="entry name" value="Cupin_2"/>
    <property type="match status" value="1"/>
</dbReference>
<dbReference type="RefSeq" id="WP_058476336.1">
    <property type="nucleotide sequence ID" value="NZ_CAAAIO010000004.1"/>
</dbReference>
<dbReference type="PANTHER" id="PTHR36448">
    <property type="entry name" value="BLR7373 PROTEIN"/>
    <property type="match status" value="1"/>
</dbReference>
<dbReference type="EMBL" id="UGOY01000001">
    <property type="protein sequence ID" value="STY24576.1"/>
    <property type="molecule type" value="Genomic_DNA"/>
</dbReference>
<protein>
    <submittedName>
        <fullName evidence="2">Cupin domain protein</fullName>
    </submittedName>
    <submittedName>
        <fullName evidence="3">Uncharacterized protein containing double-stranded beta helix domain</fullName>
    </submittedName>
</protein>
<accession>A0A378LCI7</accession>
<dbReference type="EMBL" id="LNYZ01000005">
    <property type="protein sequence ID" value="KTD79539.1"/>
    <property type="molecule type" value="Genomic_DNA"/>
</dbReference>
<dbReference type="PIRSF" id="PIRSF019307">
    <property type="entry name" value="UCP019307"/>
    <property type="match status" value="1"/>
</dbReference>
<sequence length="173" mass="19697">MVMPMPPKELLHELIPSNGFFPNNPRFPLLIYKQTFVMTNQSTQAIQELLQRNHWGQSWVDSIYNFHHYHSTTHEVLVMIEGAGTVQFGGDEGKVYEVSQGDVVIIPAGVAHKSPNLSRDFKCIGAYPRDVDFDMNYGKAEEHPRVDEQIKRAGLPKSDPVFGAHGLLFNYWK</sequence>
<reference evidence="2 4" key="1">
    <citation type="submission" date="2015-11" db="EMBL/GenBank/DDBJ databases">
        <title>Genomic analysis of 38 Legionella species identifies large and diverse effector repertoires.</title>
        <authorList>
            <person name="Burstein D."/>
            <person name="Amaro F."/>
            <person name="Zusman T."/>
            <person name="Lifshitz Z."/>
            <person name="Cohen O."/>
            <person name="Gilbert J.A."/>
            <person name="Pupko T."/>
            <person name="Shuman H.A."/>
            <person name="Segal G."/>
        </authorList>
    </citation>
    <scope>NUCLEOTIDE SEQUENCE [LARGE SCALE GENOMIC DNA]</scope>
    <source>
        <strain evidence="2 4">SC-18-C9</strain>
    </source>
</reference>
<dbReference type="Proteomes" id="UP000054820">
    <property type="component" value="Unassembled WGS sequence"/>
</dbReference>
<dbReference type="InterPro" id="IPR047121">
    <property type="entry name" value="YjiB-like"/>
</dbReference>
<evidence type="ECO:0000313" key="2">
    <source>
        <dbReference type="EMBL" id="KTD79539.1"/>
    </source>
</evidence>
<evidence type="ECO:0000259" key="1">
    <source>
        <dbReference type="Pfam" id="PF07883"/>
    </source>
</evidence>